<dbReference type="PANTHER" id="PTHR33498">
    <property type="entry name" value="TRANSPOSASE FOR INSERTION SEQUENCE ELEMENT IS1557"/>
    <property type="match status" value="1"/>
</dbReference>
<reference evidence="5 6" key="2">
    <citation type="submission" date="2008-10" db="EMBL/GenBank/DDBJ databases">
        <authorList>
            <person name="Fulton L."/>
            <person name="Clifton S."/>
            <person name="Fulton B."/>
            <person name="Xu J."/>
            <person name="Minx P."/>
            <person name="Pepin K.H."/>
            <person name="Johnson M."/>
            <person name="Bhonagiri V."/>
            <person name="Nash W.E."/>
            <person name="Mardis E.R."/>
            <person name="Wilson R.K."/>
        </authorList>
    </citation>
    <scope>NUCLEOTIDE SEQUENCE [LARGE SCALE GENOMIC DNA]</scope>
    <source>
        <strain evidence="5 6">DSM 16992</strain>
    </source>
</reference>
<sequence>MKNIFKRLLNVKGMVVEDVSIDDSPLRDVPVLVARVRCRKAALRCSRCGRKCPKYDDGGGERRWRHQDFGCYRVEIVGPAPRVECRVHGVVVSRVPWAEPGSRFTRDFEMECTWLMTVANRKTVSGFLHVAWRTAGDIAGRVVGRLESGMPCMFDGLTAIGVDETGHRKGHTYVTVVVDHERKRVVWAHDGYGKQVLDLFFEELTLEQRASIRIVTGDSARWIDSSVAEYRPNAERVLDSFHIVSWMTDCLDRVGKRLWNQARRTKDKTAAEAMKGLKYAVLGNPGDLTERQSTALATLAGVDPKGQLYRSWQLKELLRTLLHQPAGKPRGNSNDGSTGPATRASPRSSNYAGRSAGAGTASSGPSDSATPTRAWRRSTTGSKSPYAWPTASTTSTTSSP</sequence>
<evidence type="ECO:0000259" key="4">
    <source>
        <dbReference type="Pfam" id="PF14690"/>
    </source>
</evidence>
<evidence type="ECO:0000313" key="5">
    <source>
        <dbReference type="EMBL" id="EEB21380.1"/>
    </source>
</evidence>
<dbReference type="AlphaFoldDB" id="B6XVI0"/>
<dbReference type="Pfam" id="PF13542">
    <property type="entry name" value="HTH_Tnp_ISL3"/>
    <property type="match status" value="1"/>
</dbReference>
<evidence type="ECO:0000259" key="2">
    <source>
        <dbReference type="Pfam" id="PF01610"/>
    </source>
</evidence>
<evidence type="ECO:0000313" key="6">
    <source>
        <dbReference type="Proteomes" id="UP000003882"/>
    </source>
</evidence>
<dbReference type="Pfam" id="PF14690">
    <property type="entry name" value="Zn_ribbon_ISL3"/>
    <property type="match status" value="1"/>
</dbReference>
<proteinExistence type="predicted"/>
<accession>B6XVI0</accession>
<dbReference type="eggNOG" id="COG3464">
    <property type="taxonomic scope" value="Bacteria"/>
</dbReference>
<gene>
    <name evidence="5" type="ORF">BIFCAT_01209</name>
</gene>
<organism evidence="5 6">
    <name type="scientific">Bifidobacterium catenulatum DSM 16992 = JCM 1194 = LMG 11043</name>
    <dbReference type="NCBI Taxonomy" id="566552"/>
    <lineage>
        <taxon>Bacteria</taxon>
        <taxon>Bacillati</taxon>
        <taxon>Actinomycetota</taxon>
        <taxon>Actinomycetes</taxon>
        <taxon>Bifidobacteriales</taxon>
        <taxon>Bifidobacteriaceae</taxon>
        <taxon>Bifidobacterium</taxon>
    </lineage>
</organism>
<feature type="domain" description="Transposase IS204/IS1001/IS1096/IS1165 DDE" evidence="2">
    <location>
        <begin position="160"/>
        <end position="324"/>
    </location>
</feature>
<feature type="domain" description="Transposase IS204/IS1001/IS1096/IS1165 helix-turn-helix" evidence="3">
    <location>
        <begin position="94"/>
        <end position="139"/>
    </location>
</feature>
<dbReference type="PANTHER" id="PTHR33498:SF1">
    <property type="entry name" value="TRANSPOSASE FOR INSERTION SEQUENCE ELEMENT IS1557"/>
    <property type="match status" value="1"/>
</dbReference>
<feature type="compositionally biased region" description="Polar residues" evidence="1">
    <location>
        <begin position="331"/>
        <end position="351"/>
    </location>
</feature>
<feature type="compositionally biased region" description="Low complexity" evidence="1">
    <location>
        <begin position="352"/>
        <end position="372"/>
    </location>
</feature>
<dbReference type="NCBIfam" id="NF033550">
    <property type="entry name" value="transpos_ISL3"/>
    <property type="match status" value="1"/>
</dbReference>
<evidence type="ECO:0000259" key="3">
    <source>
        <dbReference type="Pfam" id="PF13542"/>
    </source>
</evidence>
<dbReference type="InterPro" id="IPR029261">
    <property type="entry name" value="Transposase_Znf"/>
</dbReference>
<reference evidence="5 6" key="1">
    <citation type="submission" date="2008-10" db="EMBL/GenBank/DDBJ databases">
        <title>Draft genome sequence of Bifidobacterium catenulatum (DSM 16992).</title>
        <authorList>
            <person name="Sudarsanam P."/>
            <person name="Ley R."/>
            <person name="Guruge J."/>
            <person name="Turnbaugh P.J."/>
            <person name="Mahowald M."/>
            <person name="Liep D."/>
            <person name="Gordon J."/>
        </authorList>
    </citation>
    <scope>NUCLEOTIDE SEQUENCE [LARGE SCALE GENOMIC DNA]</scope>
    <source>
        <strain evidence="5 6">DSM 16992</strain>
    </source>
</reference>
<comment type="caution">
    <text evidence="5">The sequence shown here is derived from an EMBL/GenBank/DDBJ whole genome shotgun (WGS) entry which is preliminary data.</text>
</comment>
<evidence type="ECO:0000256" key="1">
    <source>
        <dbReference type="SAM" id="MobiDB-lite"/>
    </source>
</evidence>
<protein>
    <submittedName>
        <fullName evidence="5">Transposase</fullName>
    </submittedName>
</protein>
<dbReference type="Proteomes" id="UP000003882">
    <property type="component" value="Unassembled WGS sequence"/>
</dbReference>
<dbReference type="Pfam" id="PF01610">
    <property type="entry name" value="DDE_Tnp_ISL3"/>
    <property type="match status" value="1"/>
</dbReference>
<dbReference type="InterPro" id="IPR002560">
    <property type="entry name" value="Transposase_DDE"/>
</dbReference>
<name>B6XVI0_9BIFI</name>
<feature type="domain" description="Transposase IS204/IS1001/IS1096/IS1165 zinc-finger" evidence="4">
    <location>
        <begin position="44"/>
        <end position="87"/>
    </location>
</feature>
<dbReference type="EMBL" id="ABXY01000016">
    <property type="protein sequence ID" value="EEB21380.1"/>
    <property type="molecule type" value="Genomic_DNA"/>
</dbReference>
<dbReference type="InterPro" id="IPR032877">
    <property type="entry name" value="Transposase_HTH"/>
</dbReference>
<dbReference type="InterPro" id="IPR047951">
    <property type="entry name" value="Transpos_ISL3"/>
</dbReference>
<feature type="region of interest" description="Disordered" evidence="1">
    <location>
        <begin position="323"/>
        <end position="400"/>
    </location>
</feature>